<keyword evidence="3 7" id="KW-0328">Glycosyltransferase</keyword>
<comment type="cofactor">
    <cofactor evidence="7">
        <name>Mg(2+)</name>
        <dbReference type="ChEBI" id="CHEBI:18420"/>
    </cofactor>
</comment>
<dbReference type="EC" id="2.4.2.10" evidence="2 7"/>
<evidence type="ECO:0000256" key="7">
    <source>
        <dbReference type="HAMAP-Rule" id="MF_01208"/>
    </source>
</evidence>
<feature type="domain" description="Phosphoribosyltransferase" evidence="8">
    <location>
        <begin position="32"/>
        <end position="158"/>
    </location>
</feature>
<dbReference type="InterPro" id="IPR023031">
    <property type="entry name" value="OPRT"/>
</dbReference>
<evidence type="ECO:0000256" key="3">
    <source>
        <dbReference type="ARBA" id="ARBA00022676"/>
    </source>
</evidence>
<dbReference type="GO" id="GO:0004588">
    <property type="term" value="F:orotate phosphoribosyltransferase activity"/>
    <property type="evidence" value="ECO:0007669"/>
    <property type="project" value="UniProtKB-UniRule"/>
</dbReference>
<protein>
    <recommendedName>
        <fullName evidence="2 7">Orotate phosphoribosyltransferase</fullName>
        <shortName evidence="7">OPRT</shortName>
        <shortName evidence="7">OPRTase</shortName>
        <ecNumber evidence="2 7">2.4.2.10</ecNumber>
    </recommendedName>
</protein>
<dbReference type="PANTHER" id="PTHR19278:SF9">
    <property type="entry name" value="URIDINE 5'-MONOPHOSPHATE SYNTHASE"/>
    <property type="match status" value="1"/>
</dbReference>
<evidence type="ECO:0000256" key="2">
    <source>
        <dbReference type="ARBA" id="ARBA00011971"/>
    </source>
</evidence>
<comment type="caution">
    <text evidence="9">The sequence shown here is derived from an EMBL/GenBank/DDBJ whole genome shotgun (WGS) entry which is preliminary data.</text>
</comment>
<dbReference type="EMBL" id="JACEOL010000006">
    <property type="protein sequence ID" value="MBA4601129.1"/>
    <property type="molecule type" value="Genomic_DNA"/>
</dbReference>
<evidence type="ECO:0000256" key="4">
    <source>
        <dbReference type="ARBA" id="ARBA00022679"/>
    </source>
</evidence>
<dbReference type="HAMAP" id="MF_01208">
    <property type="entry name" value="PyrE"/>
    <property type="match status" value="1"/>
</dbReference>
<comment type="function">
    <text evidence="7">Catalyzes the transfer of a ribosyl phosphate group from 5-phosphoribose 1-diphosphate to orotate, leading to the formation of orotidine monophosphate (OMP).</text>
</comment>
<evidence type="ECO:0000313" key="10">
    <source>
        <dbReference type="Proteomes" id="UP000538292"/>
    </source>
</evidence>
<dbReference type="Gene3D" id="3.40.50.2020">
    <property type="match status" value="1"/>
</dbReference>
<name>A0A7W2APN2_9BACL</name>
<keyword evidence="6 7" id="KW-0665">Pyrimidine biosynthesis</keyword>
<feature type="binding site" evidence="7">
    <location>
        <position position="141"/>
    </location>
    <ligand>
        <name>orotate</name>
        <dbReference type="ChEBI" id="CHEBI:30839"/>
    </ligand>
</feature>
<reference evidence="9 10" key="1">
    <citation type="submission" date="2020-07" db="EMBL/GenBank/DDBJ databases">
        <title>Thermoactinomyces phylogeny.</title>
        <authorList>
            <person name="Dunlap C."/>
        </authorList>
    </citation>
    <scope>NUCLEOTIDE SEQUENCE [LARGE SCALE GENOMIC DNA]</scope>
    <source>
        <strain evidence="9 10">AMNI-1</strain>
    </source>
</reference>
<accession>A0A7W2APN2</accession>
<evidence type="ECO:0000313" key="9">
    <source>
        <dbReference type="EMBL" id="MBA4601129.1"/>
    </source>
</evidence>
<dbReference type="GO" id="GO:0019856">
    <property type="term" value="P:pyrimidine nucleobase biosynthetic process"/>
    <property type="evidence" value="ECO:0007669"/>
    <property type="project" value="InterPro"/>
</dbReference>
<proteinExistence type="inferred from homology"/>
<dbReference type="AlphaFoldDB" id="A0A7W2APN2"/>
<dbReference type="GO" id="GO:0000287">
    <property type="term" value="F:magnesium ion binding"/>
    <property type="evidence" value="ECO:0007669"/>
    <property type="project" value="UniProtKB-UniRule"/>
</dbReference>
<evidence type="ECO:0000259" key="8">
    <source>
        <dbReference type="Pfam" id="PF00156"/>
    </source>
</evidence>
<dbReference type="NCBIfam" id="TIGR01367">
    <property type="entry name" value="pyrE_Therm"/>
    <property type="match status" value="1"/>
</dbReference>
<dbReference type="InterPro" id="IPR029057">
    <property type="entry name" value="PRTase-like"/>
</dbReference>
<comment type="subunit">
    <text evidence="7">Homodimer.</text>
</comment>
<dbReference type="Pfam" id="PF00156">
    <property type="entry name" value="Pribosyltran"/>
    <property type="match status" value="1"/>
</dbReference>
<keyword evidence="4 7" id="KW-0808">Transferase</keyword>
<feature type="binding site" evidence="7">
    <location>
        <position position="86"/>
    </location>
    <ligand>
        <name>5-phospho-alpha-D-ribose 1-diphosphate</name>
        <dbReference type="ChEBI" id="CHEBI:58017"/>
        <note>ligand shared between dimeric partners</note>
    </ligand>
</feature>
<dbReference type="InterPro" id="IPR000836">
    <property type="entry name" value="PRTase_dom"/>
</dbReference>
<evidence type="ECO:0000256" key="1">
    <source>
        <dbReference type="ARBA" id="ARBA00004889"/>
    </source>
</evidence>
<feature type="binding site" description="in other chain" evidence="7">
    <location>
        <position position="87"/>
    </location>
    <ligand>
        <name>5-phospho-alpha-D-ribose 1-diphosphate</name>
        <dbReference type="ChEBI" id="CHEBI:58017"/>
        <note>ligand shared between dimeric partners</note>
    </ligand>
</feature>
<keyword evidence="10" id="KW-1185">Reference proteome</keyword>
<dbReference type="InterPro" id="IPR006273">
    <property type="entry name" value="Orotate_PRibTrfase_bac"/>
</dbReference>
<gene>
    <name evidence="7" type="primary">pyrE</name>
    <name evidence="9" type="ORF">H2C83_02070</name>
</gene>
<dbReference type="PANTHER" id="PTHR19278">
    <property type="entry name" value="OROTATE PHOSPHORIBOSYLTRANSFERASE"/>
    <property type="match status" value="1"/>
</dbReference>
<feature type="binding site" description="in other chain" evidence="7">
    <location>
        <begin position="109"/>
        <end position="117"/>
    </location>
    <ligand>
        <name>5-phospho-alpha-D-ribose 1-diphosphate</name>
        <dbReference type="ChEBI" id="CHEBI:58017"/>
        <note>ligand shared between dimeric partners</note>
    </ligand>
</feature>
<sequence>MEEAIRRTGVLKEGHFLLSSGRHSDRYMQCAQLLMHPEEAEKTGQALAELFATEPVDLVVGPALGGVIIAHEVARSLGVPCIFTERKEGEMQLRRGFTVSPGQRVLVIEDVVTTGGSVKEVIRLLEEREANIVAVGSIVDRSGGINPFSYPYRALMKIDIQSYAPAECPLCKRGIPAVKPGSRTQKQI</sequence>
<comment type="catalytic activity">
    <reaction evidence="7">
        <text>orotidine 5'-phosphate + diphosphate = orotate + 5-phospho-alpha-D-ribose 1-diphosphate</text>
        <dbReference type="Rhea" id="RHEA:10380"/>
        <dbReference type="ChEBI" id="CHEBI:30839"/>
        <dbReference type="ChEBI" id="CHEBI:33019"/>
        <dbReference type="ChEBI" id="CHEBI:57538"/>
        <dbReference type="ChEBI" id="CHEBI:58017"/>
        <dbReference type="EC" id="2.4.2.10"/>
    </reaction>
</comment>
<comment type="pathway">
    <text evidence="1 7">Pyrimidine metabolism; UMP biosynthesis via de novo pathway; UMP from orotate: step 1/2.</text>
</comment>
<dbReference type="Proteomes" id="UP000538292">
    <property type="component" value="Unassembled WGS sequence"/>
</dbReference>
<evidence type="ECO:0000256" key="5">
    <source>
        <dbReference type="ARBA" id="ARBA00022842"/>
    </source>
</evidence>
<feature type="binding site" evidence="7">
    <location>
        <position position="113"/>
    </location>
    <ligand>
        <name>orotate</name>
        <dbReference type="ChEBI" id="CHEBI:30839"/>
    </ligand>
</feature>
<dbReference type="UniPathway" id="UPA00070">
    <property type="reaction ID" value="UER00119"/>
</dbReference>
<keyword evidence="5 7" id="KW-0460">Magnesium</keyword>
<dbReference type="GO" id="GO:0044205">
    <property type="term" value="P:'de novo' UMP biosynthetic process"/>
    <property type="evidence" value="ECO:0007669"/>
    <property type="project" value="UniProtKB-UniRule"/>
</dbReference>
<evidence type="ECO:0000256" key="6">
    <source>
        <dbReference type="ARBA" id="ARBA00022975"/>
    </source>
</evidence>
<comment type="caution">
    <text evidence="7">Lacks conserved residue(s) required for the propagation of feature annotation.</text>
</comment>
<organism evidence="9 10">
    <name type="scientific">Thermoactinomyces mirandus</name>
    <dbReference type="NCBI Taxonomy" id="2756294"/>
    <lineage>
        <taxon>Bacteria</taxon>
        <taxon>Bacillati</taxon>
        <taxon>Bacillota</taxon>
        <taxon>Bacilli</taxon>
        <taxon>Bacillales</taxon>
        <taxon>Thermoactinomycetaceae</taxon>
        <taxon>Thermoactinomyces</taxon>
    </lineage>
</organism>
<dbReference type="SUPFAM" id="SSF53271">
    <property type="entry name" value="PRTase-like"/>
    <property type="match status" value="1"/>
</dbReference>
<comment type="similarity">
    <text evidence="7">Belongs to the purine/pyrimidine phosphoribosyltransferase family. PyrE subfamily.</text>
</comment>
<dbReference type="CDD" id="cd06223">
    <property type="entry name" value="PRTases_typeI"/>
    <property type="match status" value="1"/>
</dbReference>